<proteinExistence type="predicted"/>
<dbReference type="EMBL" id="BEZZ01045759">
    <property type="protein sequence ID" value="GCC40792.1"/>
    <property type="molecule type" value="Genomic_DNA"/>
</dbReference>
<feature type="non-terminal residue" evidence="2">
    <location>
        <position position="1"/>
    </location>
</feature>
<comment type="caution">
    <text evidence="2">The sequence shown here is derived from an EMBL/GenBank/DDBJ whole genome shotgun (WGS) entry which is preliminary data.</text>
</comment>
<sequence length="38" mass="4193">IPRISRIRLHQQELPSTTCRSPPPGASHHIAQDGQFGC</sequence>
<organism evidence="2 3">
    <name type="scientific">Chiloscyllium punctatum</name>
    <name type="common">Brownbanded bambooshark</name>
    <name type="synonym">Hemiscyllium punctatum</name>
    <dbReference type="NCBI Taxonomy" id="137246"/>
    <lineage>
        <taxon>Eukaryota</taxon>
        <taxon>Metazoa</taxon>
        <taxon>Chordata</taxon>
        <taxon>Craniata</taxon>
        <taxon>Vertebrata</taxon>
        <taxon>Chondrichthyes</taxon>
        <taxon>Elasmobranchii</taxon>
        <taxon>Galeomorphii</taxon>
        <taxon>Galeoidea</taxon>
        <taxon>Orectolobiformes</taxon>
        <taxon>Hemiscylliidae</taxon>
        <taxon>Chiloscyllium</taxon>
    </lineage>
</organism>
<dbReference type="AlphaFoldDB" id="A0A401TDS7"/>
<dbReference type="Proteomes" id="UP000287033">
    <property type="component" value="Unassembled WGS sequence"/>
</dbReference>
<protein>
    <submittedName>
        <fullName evidence="2">Uncharacterized protein</fullName>
    </submittedName>
</protein>
<accession>A0A401TDS7</accession>
<evidence type="ECO:0000313" key="3">
    <source>
        <dbReference type="Proteomes" id="UP000287033"/>
    </source>
</evidence>
<gene>
    <name evidence="2" type="ORF">chiPu_0024754</name>
</gene>
<feature type="region of interest" description="Disordered" evidence="1">
    <location>
        <begin position="1"/>
        <end position="38"/>
    </location>
</feature>
<keyword evidence="3" id="KW-1185">Reference proteome</keyword>
<evidence type="ECO:0000256" key="1">
    <source>
        <dbReference type="SAM" id="MobiDB-lite"/>
    </source>
</evidence>
<evidence type="ECO:0000313" key="2">
    <source>
        <dbReference type="EMBL" id="GCC40792.1"/>
    </source>
</evidence>
<reference evidence="2 3" key="1">
    <citation type="journal article" date="2018" name="Nat. Ecol. Evol.">
        <title>Shark genomes provide insights into elasmobranch evolution and the origin of vertebrates.</title>
        <authorList>
            <person name="Hara Y"/>
            <person name="Yamaguchi K"/>
            <person name="Onimaru K"/>
            <person name="Kadota M"/>
            <person name="Koyanagi M"/>
            <person name="Keeley SD"/>
            <person name="Tatsumi K"/>
            <person name="Tanaka K"/>
            <person name="Motone F"/>
            <person name="Kageyama Y"/>
            <person name="Nozu R"/>
            <person name="Adachi N"/>
            <person name="Nishimura O"/>
            <person name="Nakagawa R"/>
            <person name="Tanegashima C"/>
            <person name="Kiyatake I"/>
            <person name="Matsumoto R"/>
            <person name="Murakumo K"/>
            <person name="Nishida K"/>
            <person name="Terakita A"/>
            <person name="Kuratani S"/>
            <person name="Sato K"/>
            <person name="Hyodo S Kuraku.S."/>
        </authorList>
    </citation>
    <scope>NUCLEOTIDE SEQUENCE [LARGE SCALE GENOMIC DNA]</scope>
</reference>
<name>A0A401TDS7_CHIPU</name>